<proteinExistence type="predicted"/>
<dbReference type="Proteomes" id="UP001596233">
    <property type="component" value="Unassembled WGS sequence"/>
</dbReference>
<dbReference type="SUPFAM" id="SSF53448">
    <property type="entry name" value="Nucleotide-diphospho-sugar transferases"/>
    <property type="match status" value="1"/>
</dbReference>
<organism evidence="2 3">
    <name type="scientific">Paenibacillus septentrionalis</name>
    <dbReference type="NCBI Taxonomy" id="429342"/>
    <lineage>
        <taxon>Bacteria</taxon>
        <taxon>Bacillati</taxon>
        <taxon>Bacillota</taxon>
        <taxon>Bacilli</taxon>
        <taxon>Bacillales</taxon>
        <taxon>Paenibacillaceae</taxon>
        <taxon>Paenibacillus</taxon>
    </lineage>
</organism>
<protein>
    <submittedName>
        <fullName evidence="2">Glycosyltransferase</fullName>
        <ecNumber evidence="2">2.4.-.-</ecNumber>
    </submittedName>
</protein>
<dbReference type="Gene3D" id="3.90.550.10">
    <property type="entry name" value="Spore Coat Polysaccharide Biosynthesis Protein SpsA, Chain A"/>
    <property type="match status" value="1"/>
</dbReference>
<gene>
    <name evidence="2" type="ORF">ACFP56_19845</name>
</gene>
<dbReference type="Pfam" id="PF00535">
    <property type="entry name" value="Glycos_transf_2"/>
    <property type="match status" value="1"/>
</dbReference>
<reference evidence="3" key="1">
    <citation type="journal article" date="2019" name="Int. J. Syst. Evol. Microbiol.">
        <title>The Global Catalogue of Microorganisms (GCM) 10K type strain sequencing project: providing services to taxonomists for standard genome sequencing and annotation.</title>
        <authorList>
            <consortium name="The Broad Institute Genomics Platform"/>
            <consortium name="The Broad Institute Genome Sequencing Center for Infectious Disease"/>
            <person name="Wu L."/>
            <person name="Ma J."/>
        </authorList>
    </citation>
    <scope>NUCLEOTIDE SEQUENCE [LARGE SCALE GENOMIC DNA]</scope>
    <source>
        <strain evidence="3">PCU 280</strain>
    </source>
</reference>
<dbReference type="RefSeq" id="WP_379237887.1">
    <property type="nucleotide sequence ID" value="NZ_JBHSTE010000008.1"/>
</dbReference>
<evidence type="ECO:0000259" key="1">
    <source>
        <dbReference type="Pfam" id="PF00535"/>
    </source>
</evidence>
<dbReference type="InterPro" id="IPR028061">
    <property type="entry name" value="Fis1_TPR_C"/>
</dbReference>
<dbReference type="InterPro" id="IPR050834">
    <property type="entry name" value="Glycosyltransf_2"/>
</dbReference>
<dbReference type="InterPro" id="IPR001173">
    <property type="entry name" value="Glyco_trans_2-like"/>
</dbReference>
<dbReference type="GO" id="GO:0016757">
    <property type="term" value="F:glycosyltransferase activity"/>
    <property type="evidence" value="ECO:0007669"/>
    <property type="project" value="UniProtKB-KW"/>
</dbReference>
<name>A0ABW1V7Z0_9BACL</name>
<dbReference type="InterPro" id="IPR029044">
    <property type="entry name" value="Nucleotide-diphossugar_trans"/>
</dbReference>
<dbReference type="EMBL" id="JBHSTE010000008">
    <property type="protein sequence ID" value="MFC6334889.1"/>
    <property type="molecule type" value="Genomic_DNA"/>
</dbReference>
<accession>A0ABW1V7Z0</accession>
<sequence>MIPITVVIPAYNAELFIEKCIATVLQQTYQVQQVIVINDGSIDQTSFIVQEISQKNPKVILLNQSNSGVSIARNRGINESSSEWILLLDADDEIDHELVQEHCKYLQRYGHKDQLAMIYTGYQQIDDNSSLLDLTFHGYSLEKENGVCDIFLRNPIISPSGVLLSRKKSIEVGLFNTDLRYDEDVDLWIRLSEKYDIGYIDKPLSRIRRHSNNTTKSVSASLAAEKHLISQYGIERIKQRFLSRNRSPEENLIDFSSILMKLQMYNECESHLKSVEIHPEDHNYCNYLFLYSVCMLKLESYESARKYLQALLEHQPTNGACLNNMGVLYAINNDFNSAKKVMQLALMHYPNYLDVQYNIRLVNQENNCPSSYKFTLRQLRPVLINYASH</sequence>
<evidence type="ECO:0000313" key="2">
    <source>
        <dbReference type="EMBL" id="MFC6334889.1"/>
    </source>
</evidence>
<dbReference type="InterPro" id="IPR011990">
    <property type="entry name" value="TPR-like_helical_dom_sf"/>
</dbReference>
<dbReference type="Pfam" id="PF14853">
    <property type="entry name" value="Fis1_TPR_C"/>
    <property type="match status" value="1"/>
</dbReference>
<comment type="caution">
    <text evidence="2">The sequence shown here is derived from an EMBL/GenBank/DDBJ whole genome shotgun (WGS) entry which is preliminary data.</text>
</comment>
<dbReference type="EC" id="2.4.-.-" evidence="2"/>
<dbReference type="PANTHER" id="PTHR43685:SF2">
    <property type="entry name" value="GLYCOSYLTRANSFERASE 2-LIKE DOMAIN-CONTAINING PROTEIN"/>
    <property type="match status" value="1"/>
</dbReference>
<dbReference type="PANTHER" id="PTHR43685">
    <property type="entry name" value="GLYCOSYLTRANSFERASE"/>
    <property type="match status" value="1"/>
</dbReference>
<keyword evidence="2" id="KW-0808">Transferase</keyword>
<keyword evidence="2" id="KW-0328">Glycosyltransferase</keyword>
<dbReference type="SUPFAM" id="SSF48452">
    <property type="entry name" value="TPR-like"/>
    <property type="match status" value="1"/>
</dbReference>
<evidence type="ECO:0000313" key="3">
    <source>
        <dbReference type="Proteomes" id="UP001596233"/>
    </source>
</evidence>
<dbReference type="CDD" id="cd00761">
    <property type="entry name" value="Glyco_tranf_GTA_type"/>
    <property type="match status" value="1"/>
</dbReference>
<keyword evidence="3" id="KW-1185">Reference proteome</keyword>
<feature type="domain" description="Glycosyltransferase 2-like" evidence="1">
    <location>
        <begin position="5"/>
        <end position="166"/>
    </location>
</feature>
<dbReference type="Gene3D" id="1.25.40.10">
    <property type="entry name" value="Tetratricopeptide repeat domain"/>
    <property type="match status" value="1"/>
</dbReference>